<dbReference type="SUPFAM" id="SSF56327">
    <property type="entry name" value="LDH C-terminal domain-like"/>
    <property type="match status" value="1"/>
</dbReference>
<keyword evidence="4" id="KW-1185">Reference proteome</keyword>
<protein>
    <recommendedName>
        <fullName evidence="2">Lactate/malate dehydrogenase C-terminal domain-containing protein</fullName>
    </recommendedName>
</protein>
<dbReference type="EMBL" id="JAPWTJ010000012">
    <property type="protein sequence ID" value="KAJ8985534.1"/>
    <property type="molecule type" value="Genomic_DNA"/>
</dbReference>
<sequence>MSRGVSLKDLNPDIGSDKDPENWKQVHKNVVNAAYDVIKLKGYTSWAIGLSVANLAKSVLRNTNNVHAVSVFVKGVHGIEDEVFLSLPSVLGQNGVNNIVMQTLSDEERQALLKSVEVMVEVQKTLKF</sequence>
<dbReference type="PANTHER" id="PTHR43128:SF16">
    <property type="entry name" value="L-LACTATE DEHYDROGENASE"/>
    <property type="match status" value="1"/>
</dbReference>
<dbReference type="Gene3D" id="3.90.110.10">
    <property type="entry name" value="Lactate dehydrogenase/glycoside hydrolase, family 4, C-terminal"/>
    <property type="match status" value="1"/>
</dbReference>
<feature type="domain" description="Lactate/malate dehydrogenase C-terminal" evidence="2">
    <location>
        <begin position="21"/>
        <end position="119"/>
    </location>
</feature>
<feature type="region of interest" description="Disordered" evidence="1">
    <location>
        <begin position="1"/>
        <end position="21"/>
    </location>
</feature>
<gene>
    <name evidence="3" type="ORF">NQ317_019917</name>
</gene>
<dbReference type="Proteomes" id="UP001162164">
    <property type="component" value="Unassembled WGS sequence"/>
</dbReference>
<dbReference type="InterPro" id="IPR015955">
    <property type="entry name" value="Lactate_DH/Glyco_Ohase_4_C"/>
</dbReference>
<evidence type="ECO:0000256" key="1">
    <source>
        <dbReference type="SAM" id="MobiDB-lite"/>
    </source>
</evidence>
<comment type="caution">
    <text evidence="3">The sequence shown here is derived from an EMBL/GenBank/DDBJ whole genome shotgun (WGS) entry which is preliminary data.</text>
</comment>
<name>A0ABQ9K5F9_9CUCU</name>
<evidence type="ECO:0000313" key="4">
    <source>
        <dbReference type="Proteomes" id="UP001162164"/>
    </source>
</evidence>
<accession>A0ABQ9K5F9</accession>
<dbReference type="Pfam" id="PF02866">
    <property type="entry name" value="Ldh_1_C"/>
    <property type="match status" value="1"/>
</dbReference>
<evidence type="ECO:0000259" key="2">
    <source>
        <dbReference type="Pfam" id="PF02866"/>
    </source>
</evidence>
<organism evidence="3 4">
    <name type="scientific">Molorchus minor</name>
    <dbReference type="NCBI Taxonomy" id="1323400"/>
    <lineage>
        <taxon>Eukaryota</taxon>
        <taxon>Metazoa</taxon>
        <taxon>Ecdysozoa</taxon>
        <taxon>Arthropoda</taxon>
        <taxon>Hexapoda</taxon>
        <taxon>Insecta</taxon>
        <taxon>Pterygota</taxon>
        <taxon>Neoptera</taxon>
        <taxon>Endopterygota</taxon>
        <taxon>Coleoptera</taxon>
        <taxon>Polyphaga</taxon>
        <taxon>Cucujiformia</taxon>
        <taxon>Chrysomeloidea</taxon>
        <taxon>Cerambycidae</taxon>
        <taxon>Lamiinae</taxon>
        <taxon>Monochamini</taxon>
        <taxon>Molorchus</taxon>
    </lineage>
</organism>
<proteinExistence type="predicted"/>
<reference evidence="3" key="1">
    <citation type="journal article" date="2023" name="Insect Mol. Biol.">
        <title>Genome sequencing provides insights into the evolution of gene families encoding plant cell wall-degrading enzymes in longhorned beetles.</title>
        <authorList>
            <person name="Shin N.R."/>
            <person name="Okamura Y."/>
            <person name="Kirsch R."/>
            <person name="Pauchet Y."/>
        </authorList>
    </citation>
    <scope>NUCLEOTIDE SEQUENCE</scope>
    <source>
        <strain evidence="3">MMC_N1</strain>
    </source>
</reference>
<dbReference type="InterPro" id="IPR022383">
    <property type="entry name" value="Lactate/malate_DH_C"/>
</dbReference>
<evidence type="ECO:0000313" key="3">
    <source>
        <dbReference type="EMBL" id="KAJ8985534.1"/>
    </source>
</evidence>
<dbReference type="PANTHER" id="PTHR43128">
    <property type="entry name" value="L-2-HYDROXYCARBOXYLATE DEHYDROGENASE (NAD(P)(+))"/>
    <property type="match status" value="1"/>
</dbReference>